<protein>
    <submittedName>
        <fullName evidence="1">Uncharacterized protein</fullName>
    </submittedName>
</protein>
<dbReference type="Proteomes" id="UP000232688">
    <property type="component" value="Unassembled WGS sequence"/>
</dbReference>
<name>A0A2N0REG8_9GLOM</name>
<comment type="caution">
    <text evidence="1">The sequence shown here is derived from an EMBL/GenBank/DDBJ whole genome shotgun (WGS) entry which is preliminary data.</text>
</comment>
<accession>A0A2N0REG8</accession>
<gene>
    <name evidence="1" type="ORF">RhiirA1_348494</name>
</gene>
<proteinExistence type="predicted"/>
<dbReference type="GO" id="GO:0003676">
    <property type="term" value="F:nucleic acid binding"/>
    <property type="evidence" value="ECO:0007669"/>
    <property type="project" value="InterPro"/>
</dbReference>
<evidence type="ECO:0000313" key="1">
    <source>
        <dbReference type="EMBL" id="PKC61690.1"/>
    </source>
</evidence>
<evidence type="ECO:0000313" key="2">
    <source>
        <dbReference type="Proteomes" id="UP000232688"/>
    </source>
</evidence>
<dbReference type="AlphaFoldDB" id="A0A2N0REG8"/>
<dbReference type="Gene3D" id="3.30.420.10">
    <property type="entry name" value="Ribonuclease H-like superfamily/Ribonuclease H"/>
    <property type="match status" value="1"/>
</dbReference>
<organism evidence="1 2">
    <name type="scientific">Rhizophagus irregularis</name>
    <dbReference type="NCBI Taxonomy" id="588596"/>
    <lineage>
        <taxon>Eukaryota</taxon>
        <taxon>Fungi</taxon>
        <taxon>Fungi incertae sedis</taxon>
        <taxon>Mucoromycota</taxon>
        <taxon>Glomeromycotina</taxon>
        <taxon>Glomeromycetes</taxon>
        <taxon>Glomerales</taxon>
        <taxon>Glomeraceae</taxon>
        <taxon>Rhizophagus</taxon>
    </lineage>
</organism>
<reference evidence="1 2" key="2">
    <citation type="submission" date="2017-10" db="EMBL/GenBank/DDBJ databases">
        <title>Genome analyses suggest a sexual origin of heterokaryosis in a supposedly ancient asexual fungus.</title>
        <authorList>
            <person name="Corradi N."/>
            <person name="Sedzielewska K."/>
            <person name="Noel J."/>
            <person name="Charron P."/>
            <person name="Farinelli L."/>
            <person name="Marton T."/>
            <person name="Kruger M."/>
            <person name="Pelin A."/>
            <person name="Brachmann A."/>
            <person name="Corradi N."/>
        </authorList>
    </citation>
    <scope>NUCLEOTIDE SEQUENCE [LARGE SCALE GENOMIC DNA]</scope>
    <source>
        <strain evidence="1 2">A1</strain>
    </source>
</reference>
<dbReference type="EMBL" id="LLXH01000948">
    <property type="protein sequence ID" value="PKC61690.1"/>
    <property type="molecule type" value="Genomic_DNA"/>
</dbReference>
<reference evidence="1 2" key="1">
    <citation type="submission" date="2017-10" db="EMBL/GenBank/DDBJ databases">
        <title>Extensive intraspecific genome diversity in a model arbuscular mycorrhizal fungus.</title>
        <authorList>
            <person name="Chen E.C.H."/>
            <person name="Morin E."/>
            <person name="Baudet D."/>
            <person name="Noel J."/>
            <person name="Ndikumana S."/>
            <person name="Charron P."/>
            <person name="St-Onge C."/>
            <person name="Giorgi J."/>
            <person name="Grigoriev I.V."/>
            <person name="Roux C."/>
            <person name="Martin F.M."/>
            <person name="Corradi N."/>
        </authorList>
    </citation>
    <scope>NUCLEOTIDE SEQUENCE [LARGE SCALE GENOMIC DNA]</scope>
    <source>
        <strain evidence="1 2">A1</strain>
    </source>
</reference>
<dbReference type="InterPro" id="IPR036397">
    <property type="entry name" value="RNaseH_sf"/>
</dbReference>
<dbReference type="VEuPathDB" id="FungiDB:RhiirA1_348494"/>
<sequence length="88" mass="10536">MSLSIDYFCKINEGLDAKFYQKILDKDFIETLDYYELDARNIIFIQNNDSKHTAIFKVTCLNLSKILRLVSPKFYYSFIIVSARFWQF</sequence>